<sequence>MSACTTLTDNCSRLRRRPFTAGLIAIFIWCTRPTRQSLSFEKKDDFVVVRGVALRQRGANHSGGPWRHLLTSSRFRNNKLKRPIQLDWRPQRSTKCI</sequence>
<keyword evidence="2" id="KW-1185">Reference proteome</keyword>
<reference evidence="1" key="1">
    <citation type="submission" date="2022-07" db="EMBL/GenBank/DDBJ databases">
        <title>The genome of Lyophyllum shimeji provides insight into the initial evolution of ectomycorrhizal fungal genome.</title>
        <authorList>
            <person name="Kobayashi Y."/>
            <person name="Shibata T."/>
            <person name="Hirakawa H."/>
            <person name="Shigenobu S."/>
            <person name="Nishiyama T."/>
            <person name="Yamada A."/>
            <person name="Hasebe M."/>
            <person name="Kawaguchi M."/>
        </authorList>
    </citation>
    <scope>NUCLEOTIDE SEQUENCE</scope>
    <source>
        <strain evidence="1">AT787</strain>
    </source>
</reference>
<accession>A0A9P3UPD0</accession>
<evidence type="ECO:0000313" key="1">
    <source>
        <dbReference type="EMBL" id="GLB40538.1"/>
    </source>
</evidence>
<organism evidence="1 2">
    <name type="scientific">Lyophyllum shimeji</name>
    <name type="common">Hon-shimeji</name>
    <name type="synonym">Tricholoma shimeji</name>
    <dbReference type="NCBI Taxonomy" id="47721"/>
    <lineage>
        <taxon>Eukaryota</taxon>
        <taxon>Fungi</taxon>
        <taxon>Dikarya</taxon>
        <taxon>Basidiomycota</taxon>
        <taxon>Agaricomycotina</taxon>
        <taxon>Agaricomycetes</taxon>
        <taxon>Agaricomycetidae</taxon>
        <taxon>Agaricales</taxon>
        <taxon>Tricholomatineae</taxon>
        <taxon>Lyophyllaceae</taxon>
        <taxon>Lyophyllum</taxon>
    </lineage>
</organism>
<gene>
    <name evidence="1" type="ORF">LshimejAT787_0804090</name>
</gene>
<proteinExistence type="predicted"/>
<comment type="caution">
    <text evidence="1">The sequence shown here is derived from an EMBL/GenBank/DDBJ whole genome shotgun (WGS) entry which is preliminary data.</text>
</comment>
<dbReference type="EMBL" id="BRPK01000008">
    <property type="protein sequence ID" value="GLB40538.1"/>
    <property type="molecule type" value="Genomic_DNA"/>
</dbReference>
<evidence type="ECO:0000313" key="2">
    <source>
        <dbReference type="Proteomes" id="UP001063166"/>
    </source>
</evidence>
<name>A0A9P3UPD0_LYOSH</name>
<protein>
    <submittedName>
        <fullName evidence="1">Uncharacterized protein</fullName>
    </submittedName>
</protein>
<dbReference type="AlphaFoldDB" id="A0A9P3UPD0"/>
<dbReference type="Proteomes" id="UP001063166">
    <property type="component" value="Unassembled WGS sequence"/>
</dbReference>